<gene>
    <name evidence="1" type="ORF">EHQ58_07170</name>
</gene>
<reference evidence="1" key="1">
    <citation type="journal article" date="2019" name="PLoS Negl. Trop. Dis.">
        <title>Revisiting the worldwide diversity of Leptospira species in the environment.</title>
        <authorList>
            <person name="Vincent A.T."/>
            <person name="Schiettekatte O."/>
            <person name="Bourhy P."/>
            <person name="Veyrier F.J."/>
            <person name="Picardeau M."/>
        </authorList>
    </citation>
    <scope>NUCLEOTIDE SEQUENCE [LARGE SCALE GENOMIC DNA]</scope>
    <source>
        <strain evidence="1">201702476</strain>
    </source>
</reference>
<dbReference type="PANTHER" id="PTHR35175:SF2">
    <property type="entry name" value="DUF1289 DOMAIN-CONTAINING PROTEIN"/>
    <property type="match status" value="1"/>
</dbReference>
<dbReference type="Pfam" id="PF06945">
    <property type="entry name" value="DUF1289"/>
    <property type="match status" value="1"/>
</dbReference>
<dbReference type="EMBL" id="RQGD01000022">
    <property type="protein sequence ID" value="TGL60273.1"/>
    <property type="molecule type" value="Genomic_DNA"/>
</dbReference>
<proteinExistence type="predicted"/>
<organism evidence="1 2">
    <name type="scientific">Leptospira ognonensis</name>
    <dbReference type="NCBI Taxonomy" id="2484945"/>
    <lineage>
        <taxon>Bacteria</taxon>
        <taxon>Pseudomonadati</taxon>
        <taxon>Spirochaetota</taxon>
        <taxon>Spirochaetia</taxon>
        <taxon>Leptospirales</taxon>
        <taxon>Leptospiraceae</taxon>
        <taxon>Leptospira</taxon>
    </lineage>
</organism>
<name>A0A4R9K2M7_9LEPT</name>
<keyword evidence="2" id="KW-1185">Reference proteome</keyword>
<sequence length="55" mass="6356">MSRKTPCIKVCMMDPDSGLCAGCARTLEEIGNWSRYSDEEKERIYKEIEARKLIT</sequence>
<comment type="caution">
    <text evidence="1">The sequence shown here is derived from an EMBL/GenBank/DDBJ whole genome shotgun (WGS) entry which is preliminary data.</text>
</comment>
<accession>A0A4R9K2M7</accession>
<dbReference type="AlphaFoldDB" id="A0A4R9K2M7"/>
<evidence type="ECO:0000313" key="2">
    <source>
        <dbReference type="Proteomes" id="UP000297693"/>
    </source>
</evidence>
<dbReference type="Proteomes" id="UP000297693">
    <property type="component" value="Unassembled WGS sequence"/>
</dbReference>
<dbReference type="InterPro" id="IPR010710">
    <property type="entry name" value="DUF1289"/>
</dbReference>
<dbReference type="OrthoDB" id="9811423at2"/>
<protein>
    <submittedName>
        <fullName evidence="1">DUF1289 domain-containing protein</fullName>
    </submittedName>
</protein>
<evidence type="ECO:0000313" key="1">
    <source>
        <dbReference type="EMBL" id="TGL60273.1"/>
    </source>
</evidence>
<dbReference type="RefSeq" id="WP_135623198.1">
    <property type="nucleotide sequence ID" value="NZ_RQGD01000022.1"/>
</dbReference>
<dbReference type="PANTHER" id="PTHR35175">
    <property type="entry name" value="DUF1289 DOMAIN-CONTAINING PROTEIN"/>
    <property type="match status" value="1"/>
</dbReference>